<reference evidence="1" key="1">
    <citation type="submission" date="2019-12" db="EMBL/GenBank/DDBJ databases">
        <title>An insight into the sialome of adult female Ixodes ricinus ticks feeding for 6 days.</title>
        <authorList>
            <person name="Perner J."/>
            <person name="Ribeiro J.M.C."/>
        </authorList>
    </citation>
    <scope>NUCLEOTIDE SEQUENCE</scope>
    <source>
        <strain evidence="1">Semi-engorged</strain>
        <tissue evidence="1">Salivary glands</tissue>
    </source>
</reference>
<dbReference type="EMBL" id="GIFC01006602">
    <property type="protein sequence ID" value="MXU88685.1"/>
    <property type="molecule type" value="Transcribed_RNA"/>
</dbReference>
<name>A0A6B0UH62_IXORI</name>
<sequence>MALLLLLPVGRALGAEPLPFRFTRQAHAGEVEPLYGTVRIVAANHFSIGDLVAEAVGGLVGVHGHIQHVRRMRDADRLQQRDLHRLRHLTLQLLASRLRHLVI</sequence>
<evidence type="ECO:0000313" key="1">
    <source>
        <dbReference type="EMBL" id="MXU88685.1"/>
    </source>
</evidence>
<dbReference type="AlphaFoldDB" id="A0A6B0UH62"/>
<proteinExistence type="predicted"/>
<organism evidence="1">
    <name type="scientific">Ixodes ricinus</name>
    <name type="common">Common tick</name>
    <name type="synonym">Acarus ricinus</name>
    <dbReference type="NCBI Taxonomy" id="34613"/>
    <lineage>
        <taxon>Eukaryota</taxon>
        <taxon>Metazoa</taxon>
        <taxon>Ecdysozoa</taxon>
        <taxon>Arthropoda</taxon>
        <taxon>Chelicerata</taxon>
        <taxon>Arachnida</taxon>
        <taxon>Acari</taxon>
        <taxon>Parasitiformes</taxon>
        <taxon>Ixodida</taxon>
        <taxon>Ixodoidea</taxon>
        <taxon>Ixodidae</taxon>
        <taxon>Ixodinae</taxon>
        <taxon>Ixodes</taxon>
    </lineage>
</organism>
<protein>
    <submittedName>
        <fullName evidence="1">Putative secreted protein</fullName>
    </submittedName>
</protein>
<accession>A0A6B0UH62</accession>